<gene>
    <name evidence="1" type="ORF">VP01_699g4</name>
</gene>
<proteinExistence type="predicted"/>
<dbReference type="STRING" id="27349.A0A0L6UE02"/>
<accession>A0A0L6UE02</accession>
<organism evidence="1 2">
    <name type="scientific">Puccinia sorghi</name>
    <dbReference type="NCBI Taxonomy" id="27349"/>
    <lineage>
        <taxon>Eukaryota</taxon>
        <taxon>Fungi</taxon>
        <taxon>Dikarya</taxon>
        <taxon>Basidiomycota</taxon>
        <taxon>Pucciniomycotina</taxon>
        <taxon>Pucciniomycetes</taxon>
        <taxon>Pucciniales</taxon>
        <taxon>Pucciniaceae</taxon>
        <taxon>Puccinia</taxon>
    </lineage>
</organism>
<evidence type="ECO:0000313" key="1">
    <source>
        <dbReference type="EMBL" id="KNZ46746.1"/>
    </source>
</evidence>
<dbReference type="AlphaFoldDB" id="A0A0L6UE02"/>
<comment type="caution">
    <text evidence="1">The sequence shown here is derived from an EMBL/GenBank/DDBJ whole genome shotgun (WGS) entry which is preliminary data.</text>
</comment>
<dbReference type="VEuPathDB" id="FungiDB:VP01_699g4"/>
<reference evidence="1 2" key="1">
    <citation type="submission" date="2015-08" db="EMBL/GenBank/DDBJ databases">
        <title>Next Generation Sequencing and Analysis of the Genome of Puccinia sorghi L Schw, the Causal Agent of Maize Common Rust.</title>
        <authorList>
            <person name="Rochi L."/>
            <person name="Burguener G."/>
            <person name="Darino M."/>
            <person name="Turjanski A."/>
            <person name="Kreff E."/>
            <person name="Dieguez M.J."/>
            <person name="Sacco F."/>
        </authorList>
    </citation>
    <scope>NUCLEOTIDE SEQUENCE [LARGE SCALE GENOMIC DNA]</scope>
    <source>
        <strain evidence="1 2">RO10H11247</strain>
    </source>
</reference>
<evidence type="ECO:0000313" key="2">
    <source>
        <dbReference type="Proteomes" id="UP000037035"/>
    </source>
</evidence>
<dbReference type="Proteomes" id="UP000037035">
    <property type="component" value="Unassembled WGS sequence"/>
</dbReference>
<keyword evidence="2" id="KW-1185">Reference proteome</keyword>
<protein>
    <submittedName>
        <fullName evidence="1">Uncharacterized protein</fullName>
    </submittedName>
</protein>
<dbReference type="EMBL" id="LAVV01012382">
    <property type="protein sequence ID" value="KNZ46746.1"/>
    <property type="molecule type" value="Genomic_DNA"/>
</dbReference>
<name>A0A0L6UE02_9BASI</name>
<sequence>MVLRNNLVVFVTVTFSRRITIGIQIKSTDSKRMSRMPEAKIETIILIQKQCTSHINTRTCNPFKNCKKNLKEKILKTSNSPIQMSFLKRRSMISILQPSFSMSPKSLFKLSKEARSSEETCGPFVGKSHKQRVRRLCFTSIAKNSVIISQELLKHSTCLCFKIQTGKKISPKTVLEDSSLSLDVHHDPTFFDPLSVFHYHQFGVDLWKLDGVFWIVFSAGKFQHFTHNVQPDHENLTSFGFYLQTTKSFTDAFKCI</sequence>